<evidence type="ECO:0000313" key="6">
    <source>
        <dbReference type="Proteomes" id="UP000433652"/>
    </source>
</evidence>
<dbReference type="PROSITE" id="PS50995">
    <property type="entry name" value="HTH_MARR_2"/>
    <property type="match status" value="1"/>
</dbReference>
<dbReference type="GO" id="GO:0003700">
    <property type="term" value="F:DNA-binding transcription factor activity"/>
    <property type="evidence" value="ECO:0007669"/>
    <property type="project" value="InterPro"/>
</dbReference>
<dbReference type="OrthoDB" id="7406502at2"/>
<evidence type="ECO:0000259" key="4">
    <source>
        <dbReference type="PROSITE" id="PS50995"/>
    </source>
</evidence>
<dbReference type="Gene3D" id="1.10.10.10">
    <property type="entry name" value="Winged helix-like DNA-binding domain superfamily/Winged helix DNA-binding domain"/>
    <property type="match status" value="1"/>
</dbReference>
<evidence type="ECO:0000256" key="2">
    <source>
        <dbReference type="ARBA" id="ARBA00023125"/>
    </source>
</evidence>
<comment type="caution">
    <text evidence="5">The sequence shown here is derived from an EMBL/GenBank/DDBJ whole genome shotgun (WGS) entry which is preliminary data.</text>
</comment>
<dbReference type="Proteomes" id="UP000433652">
    <property type="component" value="Unassembled WGS sequence"/>
</dbReference>
<dbReference type="EMBL" id="WTYM01000031">
    <property type="protein sequence ID" value="MXO58974.1"/>
    <property type="molecule type" value="Genomic_DNA"/>
</dbReference>
<evidence type="ECO:0000313" key="5">
    <source>
        <dbReference type="EMBL" id="MXO58974.1"/>
    </source>
</evidence>
<dbReference type="AlphaFoldDB" id="A0A6I4SSQ3"/>
<proteinExistence type="predicted"/>
<dbReference type="GO" id="GO:0003677">
    <property type="term" value="F:DNA binding"/>
    <property type="evidence" value="ECO:0007669"/>
    <property type="project" value="UniProtKB-KW"/>
</dbReference>
<keyword evidence="1" id="KW-0805">Transcription regulation</keyword>
<dbReference type="InterPro" id="IPR036390">
    <property type="entry name" value="WH_DNA-bd_sf"/>
</dbReference>
<feature type="domain" description="HTH marR-type" evidence="4">
    <location>
        <begin position="24"/>
        <end position="157"/>
    </location>
</feature>
<name>A0A6I4SSQ3_9SPHN</name>
<dbReference type="RefSeq" id="WP_159793000.1">
    <property type="nucleotide sequence ID" value="NZ_WTYM01000031.1"/>
</dbReference>
<dbReference type="PRINTS" id="PR00598">
    <property type="entry name" value="HTHMARR"/>
</dbReference>
<accession>A0A6I4SSQ3</accession>
<dbReference type="InterPro" id="IPR000835">
    <property type="entry name" value="HTH_MarR-typ"/>
</dbReference>
<dbReference type="PANTHER" id="PTHR42756">
    <property type="entry name" value="TRANSCRIPTIONAL REGULATOR, MARR"/>
    <property type="match status" value="1"/>
</dbReference>
<sequence>MRGWTLVEADTDDRRLVLSEPEGRVGTLHRLLKLNNRLLAPFSTHLAHRYAISLNEFRLLMAIGRLGASASHELAEHTGVNAMSVSRAVSTLERHGRITVETDPANRRRKVLRLTGEGERLYEVMLPHTQVVADYLLRGMADEDLATLDAILGKLIARLEATDTEGRSQFIEETKPAGEG</sequence>
<dbReference type="PANTHER" id="PTHR42756:SF1">
    <property type="entry name" value="TRANSCRIPTIONAL REPRESSOR OF EMRAB OPERON"/>
    <property type="match status" value="1"/>
</dbReference>
<gene>
    <name evidence="5" type="ORF">GRI89_05415</name>
</gene>
<evidence type="ECO:0000256" key="1">
    <source>
        <dbReference type="ARBA" id="ARBA00023015"/>
    </source>
</evidence>
<evidence type="ECO:0000256" key="3">
    <source>
        <dbReference type="ARBA" id="ARBA00023163"/>
    </source>
</evidence>
<organism evidence="5 6">
    <name type="scientific">Croceibacterium salegens</name>
    <dbReference type="NCBI Taxonomy" id="1737568"/>
    <lineage>
        <taxon>Bacteria</taxon>
        <taxon>Pseudomonadati</taxon>
        <taxon>Pseudomonadota</taxon>
        <taxon>Alphaproteobacteria</taxon>
        <taxon>Sphingomonadales</taxon>
        <taxon>Erythrobacteraceae</taxon>
        <taxon>Croceibacterium</taxon>
    </lineage>
</organism>
<dbReference type="Pfam" id="PF01047">
    <property type="entry name" value="MarR"/>
    <property type="match status" value="1"/>
</dbReference>
<keyword evidence="6" id="KW-1185">Reference proteome</keyword>
<protein>
    <submittedName>
        <fullName evidence="5">MarR family transcriptional regulator</fullName>
    </submittedName>
</protein>
<reference evidence="5 6" key="1">
    <citation type="submission" date="2019-12" db="EMBL/GenBank/DDBJ databases">
        <title>Genomic-based taxomic classification of the family Erythrobacteraceae.</title>
        <authorList>
            <person name="Xu L."/>
        </authorList>
    </citation>
    <scope>NUCLEOTIDE SEQUENCE [LARGE SCALE GENOMIC DNA]</scope>
    <source>
        <strain evidence="5 6">MCCC 1K01500</strain>
    </source>
</reference>
<dbReference type="SUPFAM" id="SSF46785">
    <property type="entry name" value="Winged helix' DNA-binding domain"/>
    <property type="match status" value="1"/>
</dbReference>
<keyword evidence="3" id="KW-0804">Transcription</keyword>
<keyword evidence="2" id="KW-0238">DNA-binding</keyword>
<dbReference type="InterPro" id="IPR036388">
    <property type="entry name" value="WH-like_DNA-bd_sf"/>
</dbReference>
<dbReference type="SMART" id="SM00347">
    <property type="entry name" value="HTH_MARR"/>
    <property type="match status" value="1"/>
</dbReference>